<gene>
    <name evidence="3" type="ORF">BaRGS_00012349</name>
</gene>
<comment type="caution">
    <text evidence="3">The sequence shown here is derived from an EMBL/GenBank/DDBJ whole genome shotgun (WGS) entry which is preliminary data.</text>
</comment>
<evidence type="ECO:0000313" key="3">
    <source>
        <dbReference type="EMBL" id="KAK7496427.1"/>
    </source>
</evidence>
<accession>A0ABD0LA86</accession>
<proteinExistence type="predicted"/>
<organism evidence="3 4">
    <name type="scientific">Batillaria attramentaria</name>
    <dbReference type="NCBI Taxonomy" id="370345"/>
    <lineage>
        <taxon>Eukaryota</taxon>
        <taxon>Metazoa</taxon>
        <taxon>Spiralia</taxon>
        <taxon>Lophotrochozoa</taxon>
        <taxon>Mollusca</taxon>
        <taxon>Gastropoda</taxon>
        <taxon>Caenogastropoda</taxon>
        <taxon>Sorbeoconcha</taxon>
        <taxon>Cerithioidea</taxon>
        <taxon>Batillariidae</taxon>
        <taxon>Batillaria</taxon>
    </lineage>
</organism>
<keyword evidence="2" id="KW-1133">Transmembrane helix</keyword>
<evidence type="ECO:0008006" key="5">
    <source>
        <dbReference type="Google" id="ProtNLM"/>
    </source>
</evidence>
<dbReference type="Proteomes" id="UP001519460">
    <property type="component" value="Unassembled WGS sequence"/>
</dbReference>
<feature type="transmembrane region" description="Helical" evidence="2">
    <location>
        <begin position="229"/>
        <end position="256"/>
    </location>
</feature>
<feature type="compositionally biased region" description="Low complexity" evidence="1">
    <location>
        <begin position="34"/>
        <end position="43"/>
    </location>
</feature>
<sequence>MSGIIPNDSTSVDVARARFSAELQQEDERGSAPSSRNNSGNISGNAMRAFNEGDVYDDDNNLQHQLRPLLFCLQLTGLLRARADTRVTHGGDARATCDTHDVLLHVQCAVTLLLLWLNLAVVLAGLSDVKGFDGVLCNQLVTTVWFLQVALAATHHFRQSPRLLTLLRDFSLHAANTQLKLGPGMRHLAVVMVLAYLLWLGCAFTFGAVSSLFTALPPVFGSPGEVGRVFAHVLLVLLYLCFCSAWFLLTALYLTLSYLVVRAFRHHAECLAKQVGLTPLPGVYGAVFWLALNALLNKSNQIGYAGAVCPRETKTSQA</sequence>
<dbReference type="EMBL" id="JACVVK020000067">
    <property type="protein sequence ID" value="KAK7496427.1"/>
    <property type="molecule type" value="Genomic_DNA"/>
</dbReference>
<evidence type="ECO:0000313" key="4">
    <source>
        <dbReference type="Proteomes" id="UP001519460"/>
    </source>
</evidence>
<keyword evidence="2" id="KW-0812">Transmembrane</keyword>
<keyword evidence="2" id="KW-0472">Membrane</keyword>
<feature type="region of interest" description="Disordered" evidence="1">
    <location>
        <begin position="22"/>
        <end position="43"/>
    </location>
</feature>
<keyword evidence="4" id="KW-1185">Reference proteome</keyword>
<evidence type="ECO:0000256" key="1">
    <source>
        <dbReference type="SAM" id="MobiDB-lite"/>
    </source>
</evidence>
<evidence type="ECO:0000256" key="2">
    <source>
        <dbReference type="SAM" id="Phobius"/>
    </source>
</evidence>
<name>A0ABD0LA86_9CAEN</name>
<feature type="transmembrane region" description="Helical" evidence="2">
    <location>
        <begin position="102"/>
        <end position="126"/>
    </location>
</feature>
<protein>
    <recommendedName>
        <fullName evidence="5">Transmembrane protein</fullName>
    </recommendedName>
</protein>
<reference evidence="3 4" key="1">
    <citation type="journal article" date="2023" name="Sci. Data">
        <title>Genome assembly of the Korean intertidal mud-creeper Batillaria attramentaria.</title>
        <authorList>
            <person name="Patra A.K."/>
            <person name="Ho P.T."/>
            <person name="Jun S."/>
            <person name="Lee S.J."/>
            <person name="Kim Y."/>
            <person name="Won Y.J."/>
        </authorList>
    </citation>
    <scope>NUCLEOTIDE SEQUENCE [LARGE SCALE GENOMIC DNA]</scope>
    <source>
        <strain evidence="3">Wonlab-2016</strain>
    </source>
</reference>
<dbReference type="AlphaFoldDB" id="A0ABD0LA86"/>
<feature type="transmembrane region" description="Helical" evidence="2">
    <location>
        <begin position="188"/>
        <end position="209"/>
    </location>
</feature>